<dbReference type="EMBL" id="JANPWB010000010">
    <property type="protein sequence ID" value="KAJ1144853.1"/>
    <property type="molecule type" value="Genomic_DNA"/>
</dbReference>
<evidence type="ECO:0000313" key="3">
    <source>
        <dbReference type="Proteomes" id="UP001066276"/>
    </source>
</evidence>
<feature type="compositionally biased region" description="Polar residues" evidence="1">
    <location>
        <begin position="30"/>
        <end position="41"/>
    </location>
</feature>
<accession>A0AAV7R2A0</accession>
<comment type="caution">
    <text evidence="2">The sequence shown here is derived from an EMBL/GenBank/DDBJ whole genome shotgun (WGS) entry which is preliminary data.</text>
</comment>
<dbReference type="Proteomes" id="UP001066276">
    <property type="component" value="Chromosome 6"/>
</dbReference>
<organism evidence="2 3">
    <name type="scientific">Pleurodeles waltl</name>
    <name type="common">Iberian ribbed newt</name>
    <dbReference type="NCBI Taxonomy" id="8319"/>
    <lineage>
        <taxon>Eukaryota</taxon>
        <taxon>Metazoa</taxon>
        <taxon>Chordata</taxon>
        <taxon>Craniata</taxon>
        <taxon>Vertebrata</taxon>
        <taxon>Euteleostomi</taxon>
        <taxon>Amphibia</taxon>
        <taxon>Batrachia</taxon>
        <taxon>Caudata</taxon>
        <taxon>Salamandroidea</taxon>
        <taxon>Salamandridae</taxon>
        <taxon>Pleurodelinae</taxon>
        <taxon>Pleurodeles</taxon>
    </lineage>
</organism>
<evidence type="ECO:0000256" key="1">
    <source>
        <dbReference type="SAM" id="MobiDB-lite"/>
    </source>
</evidence>
<sequence length="94" mass="10859">MHLRTIYTLRKSAERQDDGDGTFPPEEPSQHTSQTVPLQKQPLSKIPVDMIIQPTPKVLYSTTHRKAVRLRCVTIVYLKMQGREGMFLLRKLLV</sequence>
<dbReference type="AlphaFoldDB" id="A0AAV7R2A0"/>
<keyword evidence="3" id="KW-1185">Reference proteome</keyword>
<proteinExistence type="predicted"/>
<gene>
    <name evidence="2" type="ORF">NDU88_011147</name>
</gene>
<feature type="region of interest" description="Disordered" evidence="1">
    <location>
        <begin position="10"/>
        <end position="41"/>
    </location>
</feature>
<name>A0AAV7R2A0_PLEWA</name>
<protein>
    <submittedName>
        <fullName evidence="2">Uncharacterized protein</fullName>
    </submittedName>
</protein>
<reference evidence="2" key="1">
    <citation type="journal article" date="2022" name="bioRxiv">
        <title>Sequencing and chromosome-scale assembly of the giantPleurodeles waltlgenome.</title>
        <authorList>
            <person name="Brown T."/>
            <person name="Elewa A."/>
            <person name="Iarovenko S."/>
            <person name="Subramanian E."/>
            <person name="Araus A.J."/>
            <person name="Petzold A."/>
            <person name="Susuki M."/>
            <person name="Suzuki K.-i.T."/>
            <person name="Hayashi T."/>
            <person name="Toyoda A."/>
            <person name="Oliveira C."/>
            <person name="Osipova E."/>
            <person name="Leigh N.D."/>
            <person name="Simon A."/>
            <person name="Yun M.H."/>
        </authorList>
    </citation>
    <scope>NUCLEOTIDE SEQUENCE</scope>
    <source>
        <strain evidence="2">20211129_DDA</strain>
        <tissue evidence="2">Liver</tissue>
    </source>
</reference>
<evidence type="ECO:0000313" key="2">
    <source>
        <dbReference type="EMBL" id="KAJ1144853.1"/>
    </source>
</evidence>